<dbReference type="SUPFAM" id="SSF48371">
    <property type="entry name" value="ARM repeat"/>
    <property type="match status" value="1"/>
</dbReference>
<dbReference type="PANTHER" id="PTHR21452:SF4">
    <property type="entry name" value="EXPORTIN-6"/>
    <property type="match status" value="1"/>
</dbReference>
<evidence type="ECO:0000313" key="9">
    <source>
        <dbReference type="EMBL" id="KAL3877458.1"/>
    </source>
</evidence>
<evidence type="ECO:0000256" key="5">
    <source>
        <dbReference type="ARBA" id="ARBA00022490"/>
    </source>
</evidence>
<dbReference type="EMBL" id="JBJQND010000005">
    <property type="protein sequence ID" value="KAL3877458.1"/>
    <property type="molecule type" value="Genomic_DNA"/>
</dbReference>
<dbReference type="InterPro" id="IPR040016">
    <property type="entry name" value="XPO6"/>
</dbReference>
<dbReference type="Gene3D" id="1.25.10.10">
    <property type="entry name" value="Leucine-rich Repeat Variant"/>
    <property type="match status" value="1"/>
</dbReference>
<reference evidence="9 10" key="1">
    <citation type="submission" date="2024-11" db="EMBL/GenBank/DDBJ databases">
        <title>Chromosome-level genome assembly of the freshwater bivalve Anodonta woodiana.</title>
        <authorList>
            <person name="Chen X."/>
        </authorList>
    </citation>
    <scope>NUCLEOTIDE SEQUENCE [LARGE SCALE GENOMIC DNA]</scope>
    <source>
        <strain evidence="9">MN2024</strain>
        <tissue evidence="9">Gills</tissue>
    </source>
</reference>
<evidence type="ECO:0000313" key="10">
    <source>
        <dbReference type="Proteomes" id="UP001634394"/>
    </source>
</evidence>
<evidence type="ECO:0000259" key="8">
    <source>
        <dbReference type="SMART" id="SM00913"/>
    </source>
</evidence>
<dbReference type="InterPro" id="IPR016024">
    <property type="entry name" value="ARM-type_fold"/>
</dbReference>
<keyword evidence="5" id="KW-0963">Cytoplasm</keyword>
<accession>A0ABD3WW32</accession>
<dbReference type="SMART" id="SM00913">
    <property type="entry name" value="IBN_N"/>
    <property type="match status" value="1"/>
</dbReference>
<sequence length="1140" mass="131367">MASDQASLQALEALMNEFFDGRTTNNRKREIEEILENFSQTRDAWKHSLFYMANTHNEYVMMYCMTVIENLINRRWMGMSAGDKGEIRTNVNRFLLDQHRKVPSFIRNKLVKVVVDIGRIDWPHFYPDFFTSILQLIQQSDAVALGITLLQTSSEELACPREDLSMARKEELHKLLLQQIPTILGLLNNILESVLEKHRHLVAATPPPSPTQGERRTGQRPSSVMLFSSSPLKSDSFLGDIFKSPGKWVQVEALPPLDPESQQLCVLALSCLSHYFSWIPLSATITPALLSTIFHFAGFGCESHGNRSASATTANFSNSLHELGILAMNCINELLSKNCVPQEFEDYLLQMFQQTFYLLQKLTKDSSTNSSGNRLTELDERYVEKFTDFLRLFVSIHLRRFESNTNFPVLEFLALLFKYTFRQPTNEGLYNCLDIWTIFLDYLHTKTKDRMTDTQAIVLRYKEALTSLVTHILQKLQFRYNQSQLEELDDEMLDDNEETEWQHFLRQCLEVIAKLAEIVTAETFHILFEMFQEVSEIYLGLEQYIVTADNGRHLNVRAENEIRRLHCSLRDLSSLLQGLGRLAEHFIGENFTSRLSDGQVVIERLVQMAVFGTRLKLFELTSTDQSVIQTDFVEVHAQSLAAVKAYAPWLSQLYMEAQQYNPEREKFTNAITLLINSVLPLFSKGMPEKIIHSAAHLLLSLMTTVRPAFGLQLDGIQQLFQSAGRGQFSQISVEVQLLMYRALSLYLILPWPNLSEPDQNWSSRAASHHDFTHQLAVHYLQLKDTSSLINNKATQDSAKPVIRKTLHMFQDWVGSISGEVVKSKQICYQSLQEVIQVTLAIFPVFIHQPDVVDNIMSFFLALFQGLRVQMGVPFTEQIIQTFMNLFSKDQLSETIAHESSAAYRAVEKFLMILEIICQEPGAAFKRFLPNIISTCMEQIYPIIAQRPSPDIKQVFYQLLHELLINNWRYFFKGSVLTALHNQAETLENMEQFVSIMQSYGQSFLQSEISIFRQNLESLEKLNGKWKLYSKTIFQEVMLFQFMNVLVQVLIHKSHDLLQEEIVVTVYNMASVDFDKFYAQFMPQFLAECEGLDENQKTVLGRNFKMDRDLPTFTQSLHRFVNDLRYYRLVNSSLPAGSFSF</sequence>
<dbReference type="GO" id="GO:0006913">
    <property type="term" value="P:nucleocytoplasmic transport"/>
    <property type="evidence" value="ECO:0007669"/>
    <property type="project" value="UniProtKB-ARBA"/>
</dbReference>
<keyword evidence="10" id="KW-1185">Reference proteome</keyword>
<evidence type="ECO:0000256" key="2">
    <source>
        <dbReference type="ARBA" id="ARBA00004496"/>
    </source>
</evidence>
<dbReference type="GO" id="GO:0015031">
    <property type="term" value="P:protein transport"/>
    <property type="evidence" value="ECO:0007669"/>
    <property type="project" value="UniProtKB-KW"/>
</dbReference>
<evidence type="ECO:0000256" key="3">
    <source>
        <dbReference type="ARBA" id="ARBA00009466"/>
    </source>
</evidence>
<dbReference type="AlphaFoldDB" id="A0ABD3WW32"/>
<evidence type="ECO:0000256" key="7">
    <source>
        <dbReference type="ARBA" id="ARBA00023242"/>
    </source>
</evidence>
<dbReference type="PANTHER" id="PTHR21452">
    <property type="entry name" value="EXPORTIN-6"/>
    <property type="match status" value="1"/>
</dbReference>
<name>A0ABD3WW32_SINWO</name>
<organism evidence="9 10">
    <name type="scientific">Sinanodonta woodiana</name>
    <name type="common">Chinese pond mussel</name>
    <name type="synonym">Anodonta woodiana</name>
    <dbReference type="NCBI Taxonomy" id="1069815"/>
    <lineage>
        <taxon>Eukaryota</taxon>
        <taxon>Metazoa</taxon>
        <taxon>Spiralia</taxon>
        <taxon>Lophotrochozoa</taxon>
        <taxon>Mollusca</taxon>
        <taxon>Bivalvia</taxon>
        <taxon>Autobranchia</taxon>
        <taxon>Heteroconchia</taxon>
        <taxon>Palaeoheterodonta</taxon>
        <taxon>Unionida</taxon>
        <taxon>Unionoidea</taxon>
        <taxon>Unionidae</taxon>
        <taxon>Unioninae</taxon>
        <taxon>Sinanodonta</taxon>
    </lineage>
</organism>
<comment type="subcellular location">
    <subcellularLocation>
        <location evidence="2">Cytoplasm</location>
    </subcellularLocation>
    <subcellularLocation>
        <location evidence="1">Nucleus</location>
    </subcellularLocation>
</comment>
<dbReference type="GO" id="GO:0005634">
    <property type="term" value="C:nucleus"/>
    <property type="evidence" value="ECO:0007669"/>
    <property type="project" value="UniProtKB-SubCell"/>
</dbReference>
<keyword evidence="6" id="KW-0653">Protein transport</keyword>
<gene>
    <name evidence="9" type="ORF">ACJMK2_035162</name>
</gene>
<protein>
    <recommendedName>
        <fullName evidence="8">Importin N-terminal domain-containing protein</fullName>
    </recommendedName>
</protein>
<dbReference type="Proteomes" id="UP001634394">
    <property type="component" value="Unassembled WGS sequence"/>
</dbReference>
<keyword evidence="4" id="KW-0813">Transport</keyword>
<dbReference type="Pfam" id="PF08389">
    <property type="entry name" value="Xpo1"/>
    <property type="match status" value="1"/>
</dbReference>
<dbReference type="InterPro" id="IPR001494">
    <property type="entry name" value="Importin-beta_N"/>
</dbReference>
<evidence type="ECO:0000256" key="6">
    <source>
        <dbReference type="ARBA" id="ARBA00022927"/>
    </source>
</evidence>
<dbReference type="InterPro" id="IPR013598">
    <property type="entry name" value="Exportin-1/Importin-b-like"/>
</dbReference>
<evidence type="ECO:0000256" key="4">
    <source>
        <dbReference type="ARBA" id="ARBA00022448"/>
    </source>
</evidence>
<feature type="domain" description="Importin N-terminal" evidence="8">
    <location>
        <begin position="31"/>
        <end position="97"/>
    </location>
</feature>
<keyword evidence="7" id="KW-0539">Nucleus</keyword>
<dbReference type="Pfam" id="PF03810">
    <property type="entry name" value="IBN_N"/>
    <property type="match status" value="1"/>
</dbReference>
<dbReference type="GO" id="GO:0005737">
    <property type="term" value="C:cytoplasm"/>
    <property type="evidence" value="ECO:0007669"/>
    <property type="project" value="UniProtKB-SubCell"/>
</dbReference>
<comment type="caution">
    <text evidence="9">The sequence shown here is derived from an EMBL/GenBank/DDBJ whole genome shotgun (WGS) entry which is preliminary data.</text>
</comment>
<proteinExistence type="inferred from homology"/>
<evidence type="ECO:0000256" key="1">
    <source>
        <dbReference type="ARBA" id="ARBA00004123"/>
    </source>
</evidence>
<comment type="similarity">
    <text evidence="3">Belongs to the exportin family.</text>
</comment>
<dbReference type="InterPro" id="IPR011989">
    <property type="entry name" value="ARM-like"/>
</dbReference>